<dbReference type="SUPFAM" id="SSF51735">
    <property type="entry name" value="NAD(P)-binding Rossmann-fold domains"/>
    <property type="match status" value="1"/>
</dbReference>
<feature type="domain" description="NAD-dependent epimerase/dehydratase" evidence="2">
    <location>
        <begin position="18"/>
        <end position="177"/>
    </location>
</feature>
<proteinExistence type="inferred from homology"/>
<gene>
    <name evidence="3" type="ORF">ACFPRK_26485</name>
</gene>
<protein>
    <submittedName>
        <fullName evidence="3">NAD-dependent epimerase/dehydratase family protein</fullName>
    </submittedName>
</protein>
<evidence type="ECO:0000313" key="3">
    <source>
        <dbReference type="EMBL" id="MFC5174109.1"/>
    </source>
</evidence>
<evidence type="ECO:0000313" key="4">
    <source>
        <dbReference type="Proteomes" id="UP001596208"/>
    </source>
</evidence>
<keyword evidence="4" id="KW-1185">Reference proteome</keyword>
<organism evidence="3 4">
    <name type="scientific">Streptomyces mutomycini</name>
    <dbReference type="NCBI Taxonomy" id="284036"/>
    <lineage>
        <taxon>Bacteria</taxon>
        <taxon>Bacillati</taxon>
        <taxon>Actinomycetota</taxon>
        <taxon>Actinomycetes</taxon>
        <taxon>Kitasatosporales</taxon>
        <taxon>Streptomycetaceae</taxon>
        <taxon>Streptomyces</taxon>
    </lineage>
</organism>
<dbReference type="InterPro" id="IPR001509">
    <property type="entry name" value="Epimerase_deHydtase"/>
</dbReference>
<reference evidence="4" key="1">
    <citation type="journal article" date="2019" name="Int. J. Syst. Evol. Microbiol.">
        <title>The Global Catalogue of Microorganisms (GCM) 10K type strain sequencing project: providing services to taxonomists for standard genome sequencing and annotation.</title>
        <authorList>
            <consortium name="The Broad Institute Genomics Platform"/>
            <consortium name="The Broad Institute Genome Sequencing Center for Infectious Disease"/>
            <person name="Wu L."/>
            <person name="Ma J."/>
        </authorList>
    </citation>
    <scope>NUCLEOTIDE SEQUENCE [LARGE SCALE GENOMIC DNA]</scope>
    <source>
        <strain evidence="4">CGMCC 4.1721</strain>
    </source>
</reference>
<accession>A0ABW0BA08</accession>
<comment type="similarity">
    <text evidence="1">Belongs to the NAD(P)-dependent epimerase/dehydratase family.</text>
</comment>
<dbReference type="EMBL" id="JBHSKI010000014">
    <property type="protein sequence ID" value="MFC5174109.1"/>
    <property type="molecule type" value="Genomic_DNA"/>
</dbReference>
<dbReference type="RefSeq" id="WP_065846919.1">
    <property type="nucleotide sequence ID" value="NZ_JBHSKI010000014.1"/>
</dbReference>
<dbReference type="Proteomes" id="UP001596208">
    <property type="component" value="Unassembled WGS sequence"/>
</dbReference>
<comment type="caution">
    <text evidence="3">The sequence shown here is derived from an EMBL/GenBank/DDBJ whole genome shotgun (WGS) entry which is preliminary data.</text>
</comment>
<evidence type="ECO:0000256" key="1">
    <source>
        <dbReference type="ARBA" id="ARBA00007637"/>
    </source>
</evidence>
<dbReference type="PANTHER" id="PTHR43000">
    <property type="entry name" value="DTDP-D-GLUCOSE 4,6-DEHYDRATASE-RELATED"/>
    <property type="match status" value="1"/>
</dbReference>
<name>A0ABW0BA08_9ACTN</name>
<evidence type="ECO:0000259" key="2">
    <source>
        <dbReference type="Pfam" id="PF01370"/>
    </source>
</evidence>
<sequence length="245" mass="26804">MEIVGNGFIARNLATVGERHPHATVLAAGVSSTSVLAEAEFAREAALVDEVTRRCRADGRLVVFLSSASHALYGTGDTTMAEDAELLPTSPYGRQKLRLERIVAESGAPWLVLRVSHAMGRWQRPHQLLPAFVQQVRSGSVRLYQGAHRDLIDAADLTRAVDALLEKGVDNEVVNVASGRPLPVQAVIHGIEERLGVSARHEIVDGPLSMTRVSVEKLCGLLPEMKSVTDADYLDRMLDRYVPYY</sequence>
<dbReference type="Gene3D" id="3.40.50.720">
    <property type="entry name" value="NAD(P)-binding Rossmann-like Domain"/>
    <property type="match status" value="1"/>
</dbReference>
<dbReference type="Pfam" id="PF01370">
    <property type="entry name" value="Epimerase"/>
    <property type="match status" value="1"/>
</dbReference>
<dbReference type="InterPro" id="IPR036291">
    <property type="entry name" value="NAD(P)-bd_dom_sf"/>
</dbReference>